<proteinExistence type="inferred from homology"/>
<dbReference type="Proteomes" id="UP000826188">
    <property type="component" value="Unassembled WGS sequence"/>
</dbReference>
<dbReference type="PANTHER" id="PTHR48020:SF12">
    <property type="entry name" value="PROTON MYO-INOSITOL COTRANSPORTER"/>
    <property type="match status" value="1"/>
</dbReference>
<evidence type="ECO:0000256" key="8">
    <source>
        <dbReference type="RuleBase" id="RU003346"/>
    </source>
</evidence>
<dbReference type="RefSeq" id="WP_219158559.1">
    <property type="nucleotide sequence ID" value="NZ_JAHWGL010000027.1"/>
</dbReference>
<feature type="transmembrane region" description="Helical" evidence="9">
    <location>
        <begin position="401"/>
        <end position="420"/>
    </location>
</feature>
<keyword evidence="4" id="KW-1003">Cell membrane</keyword>
<name>A0ABS6WYJ4_9BACT</name>
<feature type="transmembrane region" description="Helical" evidence="9">
    <location>
        <begin position="373"/>
        <end position="395"/>
    </location>
</feature>
<dbReference type="PANTHER" id="PTHR48020">
    <property type="entry name" value="PROTON MYO-INOSITOL COTRANSPORTER"/>
    <property type="match status" value="1"/>
</dbReference>
<gene>
    <name evidence="11" type="ORF">KYK14_08940</name>
</gene>
<feature type="transmembrane region" description="Helical" evidence="9">
    <location>
        <begin position="310"/>
        <end position="330"/>
    </location>
</feature>
<dbReference type="InterPro" id="IPR005829">
    <property type="entry name" value="Sugar_transporter_CS"/>
</dbReference>
<evidence type="ECO:0000256" key="2">
    <source>
        <dbReference type="ARBA" id="ARBA00010992"/>
    </source>
</evidence>
<dbReference type="InterPro" id="IPR050814">
    <property type="entry name" value="Myo-inositol_Transporter"/>
</dbReference>
<evidence type="ECO:0000259" key="10">
    <source>
        <dbReference type="PROSITE" id="PS50850"/>
    </source>
</evidence>
<feature type="transmembrane region" description="Helical" evidence="9">
    <location>
        <begin position="336"/>
        <end position="361"/>
    </location>
</feature>
<organism evidence="11 12">
    <name type="scientific">Hymenobacter profundi</name>
    <dbReference type="NCBI Taxonomy" id="1982110"/>
    <lineage>
        <taxon>Bacteria</taxon>
        <taxon>Pseudomonadati</taxon>
        <taxon>Bacteroidota</taxon>
        <taxon>Cytophagia</taxon>
        <taxon>Cytophagales</taxon>
        <taxon>Hymenobacteraceae</taxon>
        <taxon>Hymenobacter</taxon>
    </lineage>
</organism>
<dbReference type="InterPro" id="IPR020846">
    <property type="entry name" value="MFS_dom"/>
</dbReference>
<comment type="caution">
    <text evidence="11">The sequence shown here is derived from an EMBL/GenBank/DDBJ whole genome shotgun (WGS) entry which is preliminary data.</text>
</comment>
<feature type="transmembrane region" description="Helical" evidence="9">
    <location>
        <begin position="134"/>
        <end position="155"/>
    </location>
</feature>
<evidence type="ECO:0000256" key="1">
    <source>
        <dbReference type="ARBA" id="ARBA00004651"/>
    </source>
</evidence>
<dbReference type="CDD" id="cd17359">
    <property type="entry name" value="MFS_XylE_like"/>
    <property type="match status" value="1"/>
</dbReference>
<evidence type="ECO:0000313" key="11">
    <source>
        <dbReference type="EMBL" id="MBW3128673.1"/>
    </source>
</evidence>
<keyword evidence="7 9" id="KW-0472">Membrane</keyword>
<evidence type="ECO:0000256" key="4">
    <source>
        <dbReference type="ARBA" id="ARBA00022475"/>
    </source>
</evidence>
<feature type="transmembrane region" description="Helical" evidence="9">
    <location>
        <begin position="167"/>
        <end position="186"/>
    </location>
</feature>
<feature type="transmembrane region" description="Helical" evidence="9">
    <location>
        <begin position="278"/>
        <end position="298"/>
    </location>
</feature>
<feature type="domain" description="Major facilitator superfamily (MFS) profile" evidence="10">
    <location>
        <begin position="10"/>
        <end position="427"/>
    </location>
</feature>
<dbReference type="InterPro" id="IPR005828">
    <property type="entry name" value="MFS_sugar_transport-like"/>
</dbReference>
<reference evidence="11 12" key="1">
    <citation type="submission" date="2021-07" db="EMBL/GenBank/DDBJ databases">
        <title>Hymenobacter profundi sp. nov., isolated from deep-sea water.</title>
        <authorList>
            <person name="Kim M.K."/>
        </authorList>
    </citation>
    <scope>NUCLEOTIDE SEQUENCE [LARGE SCALE GENOMIC DNA]</scope>
    <source>
        <strain evidence="11 12">M2</strain>
    </source>
</reference>
<feature type="transmembrane region" description="Helical" evidence="9">
    <location>
        <begin position="46"/>
        <end position="64"/>
    </location>
</feature>
<keyword evidence="5 9" id="KW-0812">Transmembrane</keyword>
<feature type="transmembrane region" description="Helical" evidence="9">
    <location>
        <begin position="101"/>
        <end position="122"/>
    </location>
</feature>
<protein>
    <submittedName>
        <fullName evidence="11">Sugar porter family MFS transporter</fullName>
    </submittedName>
</protein>
<dbReference type="EMBL" id="JAHWGL010000027">
    <property type="protein sequence ID" value="MBW3128673.1"/>
    <property type="molecule type" value="Genomic_DNA"/>
</dbReference>
<dbReference type="NCBIfam" id="TIGR00879">
    <property type="entry name" value="SP"/>
    <property type="match status" value="1"/>
</dbReference>
<keyword evidence="12" id="KW-1185">Reference proteome</keyword>
<dbReference type="PROSITE" id="PS00217">
    <property type="entry name" value="SUGAR_TRANSPORT_2"/>
    <property type="match status" value="1"/>
</dbReference>
<keyword evidence="3 8" id="KW-0813">Transport</keyword>
<dbReference type="Pfam" id="PF00083">
    <property type="entry name" value="Sugar_tr"/>
    <property type="match status" value="1"/>
</dbReference>
<keyword evidence="6 9" id="KW-1133">Transmembrane helix</keyword>
<feature type="transmembrane region" description="Helical" evidence="9">
    <location>
        <begin position="244"/>
        <end position="266"/>
    </location>
</feature>
<dbReference type="InterPro" id="IPR047984">
    <property type="entry name" value="XylE-like"/>
</dbReference>
<evidence type="ECO:0000256" key="3">
    <source>
        <dbReference type="ARBA" id="ARBA00022448"/>
    </source>
</evidence>
<accession>A0ABS6WYJ4</accession>
<evidence type="ECO:0000256" key="5">
    <source>
        <dbReference type="ARBA" id="ARBA00022692"/>
    </source>
</evidence>
<feature type="transmembrane region" description="Helical" evidence="9">
    <location>
        <begin position="76"/>
        <end position="95"/>
    </location>
</feature>
<evidence type="ECO:0000256" key="9">
    <source>
        <dbReference type="SAM" id="Phobius"/>
    </source>
</evidence>
<dbReference type="PROSITE" id="PS00216">
    <property type="entry name" value="SUGAR_TRANSPORT_1"/>
    <property type="match status" value="2"/>
</dbReference>
<evidence type="ECO:0000313" key="12">
    <source>
        <dbReference type="Proteomes" id="UP000826188"/>
    </source>
</evidence>
<dbReference type="PROSITE" id="PS50850">
    <property type="entry name" value="MFS"/>
    <property type="match status" value="1"/>
</dbReference>
<sequence>MRMKKNVFFWSVVVALGGLLFGFDTAVISGAEKSVQQLWQLNSYQHGLTMSIALIGTVIGAIFGSVPSDRLGRRTTLSWIAMLYLVSAVGAALAPTWVPFMVFRFLGGLGVGASSVTAPLYISEVSPPASRGRMVGMFQFNVVFGILLAYLSNYLLAGLGGEQDWRWMLGVQAVPSLAFFLLLFRIPESPRWLLRQNRTAEARAVFERIDPATAENNVSTILVANAAEEGAGESLWAPQYRRPVLLAVLFAMFNQLAGINAIIYYAPRIFELTGLGQSAALLSSAGIGLVNFCFTLLAVNIIDKFGRRKLMLIGSVGLIVTLGLVAEAFYSQRSGLLVPLLLFGYIAFFAFSQGAVIWVFISEIFPSAVRAKGQALGSSTHWVLAAIITFAFPALTEKLGGGNTFAFFCAMMVLQLLYVWKLMPETKGKTLEDADKVLVLH</sequence>
<evidence type="ECO:0000256" key="6">
    <source>
        <dbReference type="ARBA" id="ARBA00022989"/>
    </source>
</evidence>
<comment type="subcellular location">
    <subcellularLocation>
        <location evidence="1">Cell membrane</location>
        <topology evidence="1">Multi-pass membrane protein</topology>
    </subcellularLocation>
</comment>
<dbReference type="InterPro" id="IPR003663">
    <property type="entry name" value="Sugar/inositol_transpt"/>
</dbReference>
<comment type="similarity">
    <text evidence="2 8">Belongs to the major facilitator superfamily. Sugar transporter (TC 2.A.1.1) family.</text>
</comment>
<evidence type="ECO:0000256" key="7">
    <source>
        <dbReference type="ARBA" id="ARBA00023136"/>
    </source>
</evidence>